<evidence type="ECO:0000256" key="4">
    <source>
        <dbReference type="PIRNR" id="PIRNR016821"/>
    </source>
</evidence>
<organism evidence="7 8">
    <name type="scientific">Natronospira bacteriovora</name>
    <dbReference type="NCBI Taxonomy" id="3069753"/>
    <lineage>
        <taxon>Bacteria</taxon>
        <taxon>Pseudomonadati</taxon>
        <taxon>Pseudomonadota</taxon>
        <taxon>Gammaproteobacteria</taxon>
        <taxon>Natronospirales</taxon>
        <taxon>Natronospiraceae</taxon>
        <taxon>Natronospira</taxon>
    </lineage>
</organism>
<comment type="similarity">
    <text evidence="1 4">Belongs to the HSP15 family.</text>
</comment>
<feature type="compositionally biased region" description="Basic residues" evidence="5">
    <location>
        <begin position="112"/>
        <end position="126"/>
    </location>
</feature>
<dbReference type="RefSeq" id="WP_306727368.1">
    <property type="nucleotide sequence ID" value="NZ_JAVDDT010000002.1"/>
</dbReference>
<dbReference type="EMBL" id="JAVDDT010000002">
    <property type="protein sequence ID" value="MDQ2068870.1"/>
    <property type="molecule type" value="Genomic_DNA"/>
</dbReference>
<feature type="compositionally biased region" description="Basic and acidic residues" evidence="5">
    <location>
        <begin position="89"/>
        <end position="111"/>
    </location>
</feature>
<dbReference type="InterPro" id="IPR025708">
    <property type="entry name" value="HSP15"/>
</dbReference>
<dbReference type="Gene3D" id="3.10.290.10">
    <property type="entry name" value="RNA-binding S4 domain"/>
    <property type="match status" value="1"/>
</dbReference>
<dbReference type="Proteomes" id="UP001239019">
    <property type="component" value="Unassembled WGS sequence"/>
</dbReference>
<comment type="caution">
    <text evidence="7">The sequence shown here is derived from an EMBL/GenBank/DDBJ whole genome shotgun (WGS) entry which is preliminary data.</text>
</comment>
<keyword evidence="2 4" id="KW-0694">RNA-binding</keyword>
<dbReference type="PIRSF" id="PIRSF016821">
    <property type="entry name" value="HSP15"/>
    <property type="match status" value="1"/>
</dbReference>
<proteinExistence type="inferred from homology"/>
<dbReference type="Pfam" id="PF01479">
    <property type="entry name" value="S4"/>
    <property type="match status" value="1"/>
</dbReference>
<protein>
    <recommendedName>
        <fullName evidence="4">Heat shock protein 15</fullName>
    </recommendedName>
</protein>
<dbReference type="PROSITE" id="PS50889">
    <property type="entry name" value="S4"/>
    <property type="match status" value="1"/>
</dbReference>
<dbReference type="InterPro" id="IPR002942">
    <property type="entry name" value="S4_RNA-bd"/>
</dbReference>
<dbReference type="CDD" id="cd00165">
    <property type="entry name" value="S4"/>
    <property type="match status" value="1"/>
</dbReference>
<evidence type="ECO:0000256" key="1">
    <source>
        <dbReference type="ARBA" id="ARBA00008396"/>
    </source>
</evidence>
<evidence type="ECO:0000259" key="6">
    <source>
        <dbReference type="SMART" id="SM00363"/>
    </source>
</evidence>
<keyword evidence="8" id="KW-1185">Reference proteome</keyword>
<dbReference type="SMART" id="SM00363">
    <property type="entry name" value="S4"/>
    <property type="match status" value="1"/>
</dbReference>
<evidence type="ECO:0000256" key="2">
    <source>
        <dbReference type="ARBA" id="ARBA00022884"/>
    </source>
</evidence>
<dbReference type="SUPFAM" id="SSF55174">
    <property type="entry name" value="Alpha-L RNA-binding motif"/>
    <property type="match status" value="1"/>
</dbReference>
<evidence type="ECO:0000256" key="3">
    <source>
        <dbReference type="ARBA" id="ARBA00023125"/>
    </source>
</evidence>
<keyword evidence="3 4" id="KW-0238">DNA-binding</keyword>
<sequence>MSEVRIDKWLWAARFFKTRSMAQQAVAGGKVHVNGHRVKPAHGLKIGDEVRVTKGPQQFELVVHGLSEKRGPAKVAETLYEETLESLERREKESEIRKMERLARPIPERRPDKKQRRVLRRMTGKD</sequence>
<reference evidence="7 8" key="1">
    <citation type="submission" date="2023-08" db="EMBL/GenBank/DDBJ databases">
        <title>Whole-genome sequencing of halo(alkali)philic microorganisms from hypersaline lakes.</title>
        <authorList>
            <person name="Sorokin D.Y."/>
            <person name="Abbas B."/>
            <person name="Merkel A.Y."/>
        </authorList>
    </citation>
    <scope>NUCLEOTIDE SEQUENCE [LARGE SCALE GENOMIC DNA]</scope>
    <source>
        <strain evidence="7 8">AB-CW4</strain>
    </source>
</reference>
<accession>A0ABU0W4C2</accession>
<evidence type="ECO:0000256" key="5">
    <source>
        <dbReference type="SAM" id="MobiDB-lite"/>
    </source>
</evidence>
<feature type="region of interest" description="Disordered" evidence="5">
    <location>
        <begin position="89"/>
        <end position="126"/>
    </location>
</feature>
<evidence type="ECO:0000313" key="8">
    <source>
        <dbReference type="Proteomes" id="UP001239019"/>
    </source>
</evidence>
<name>A0ABU0W4C2_9GAMM</name>
<feature type="domain" description="RNA-binding S4" evidence="6">
    <location>
        <begin position="4"/>
        <end position="61"/>
    </location>
</feature>
<dbReference type="InterPro" id="IPR036986">
    <property type="entry name" value="S4_RNA-bd_sf"/>
</dbReference>
<evidence type="ECO:0000313" key="7">
    <source>
        <dbReference type="EMBL" id="MDQ2068870.1"/>
    </source>
</evidence>
<gene>
    <name evidence="7" type="ORF">RBH19_03150</name>
</gene>